<keyword evidence="7" id="KW-1185">Reference proteome</keyword>
<dbReference type="HOGENOM" id="CLU_002472_8_0_1"/>
<dbReference type="STRING" id="1262450.S3BZ10"/>
<evidence type="ECO:0000313" key="6">
    <source>
        <dbReference type="EMBL" id="EPE04691.1"/>
    </source>
</evidence>
<name>S3BZ10_OPHP1</name>
<keyword evidence="4" id="KW-0238">DNA-binding</keyword>
<dbReference type="GO" id="GO:0005634">
    <property type="term" value="C:nucleus"/>
    <property type="evidence" value="ECO:0007669"/>
    <property type="project" value="TreeGrafter"/>
</dbReference>
<sequence length="974" mass="105354">MKDCKTNTRIVFIIATYQTPPATIKYASVRERTPASVPTSANGPKASQRQKRIIDSGGHLGGCSQSVASFDGLAGGGSIASDMGDGSQEGLPLPEEFNEVLMALEMKTNGTVGCAYFVSATATLYLQEDTRITGFELVESLIFQAQPSSIIVPSRAPENLIDYLDRHSRDIGLSLAGSDDEEHSYSLRTVVSSEFSPDAGKQALSQHENSCLLQPTAALFTTAVEDAQNYSSQDSRDGELAGPYPNERNKLMQLGTCINLDNRVTLGCANALLRILERKRSTMAGSDIGLLEVRSIQTVTYSNCLFATADTLLALQIFRSGLRQGAGGSTDADKDARMGQDTMSIFDLFRSLALTSQGRYKLREIFVRPSTDLTIINARQDAVASLQDPANLATVATIRACLKKIKSVRPLLLQLKRGLLLPGSFTTIKHSAWSHLHDFCFNVLHIITTGLGALQDSYGVISKALSAIDSEAILRVGDVLAKHVDFQESKSSGRSTIATGVSGDLDGLKTAYSTLQVRLGDICEGYRTLLSVNSQDDIIGCIFHPQMGYLLVASAAFQARLNDQPGCNDTRRQSGFETWEEALQEAGLVYYKTEELSIVDAEVGDLAGQIIELEVQVFHALGVAVLGEEEALLRASDAVGEIDCIFALAAGAKAFHLSRPRMTNCNVLHIRKGRHLLRECCSGTFVPNNCSLAGGDGTDPEEQRDVGDDLQKIASDAPSAIVVTGPNHSGKRSFVPAEQAIVGITDKILTRIATRESVSRDESAFGVDLRQAAFSINFATRRSLVLIDEFGKGTATTDGAALFEALLNHFLDLGRDEAPKVLAATHFHEIFDGGGFEKHPCLGLSHMSVDINPDASRPEEKVKFLHVLRDGRSTESFGCNCAAMNGVAPSVVERASQLSRLLAQGASLEDICQRSRKWDIRGLQEKEDRVRLFLSDMAEALDSAILSKPPRSMLRHLFDTKATDALVTSKIGLH</sequence>
<evidence type="ECO:0000256" key="1">
    <source>
        <dbReference type="ARBA" id="ARBA00006271"/>
    </source>
</evidence>
<evidence type="ECO:0000256" key="4">
    <source>
        <dbReference type="ARBA" id="ARBA00023125"/>
    </source>
</evidence>
<dbReference type="GO" id="GO:0006298">
    <property type="term" value="P:mismatch repair"/>
    <property type="evidence" value="ECO:0007669"/>
    <property type="project" value="InterPro"/>
</dbReference>
<evidence type="ECO:0000256" key="3">
    <source>
        <dbReference type="ARBA" id="ARBA00022840"/>
    </source>
</evidence>
<dbReference type="Proteomes" id="UP000016923">
    <property type="component" value="Unassembled WGS sequence"/>
</dbReference>
<dbReference type="OMA" id="CSVYFMP"/>
<keyword evidence="2" id="KW-0547">Nucleotide-binding</keyword>
<reference evidence="6 7" key="1">
    <citation type="journal article" date="2013" name="BMC Genomics">
        <title>The genome and transcriptome of the pine saprophyte Ophiostoma piceae, and a comparison with the bark beetle-associated pine pathogen Grosmannia clavigera.</title>
        <authorList>
            <person name="Haridas S."/>
            <person name="Wang Y."/>
            <person name="Lim L."/>
            <person name="Massoumi Alamouti S."/>
            <person name="Jackman S."/>
            <person name="Docking R."/>
            <person name="Robertson G."/>
            <person name="Birol I."/>
            <person name="Bohlmann J."/>
            <person name="Breuil C."/>
        </authorList>
    </citation>
    <scope>NUCLEOTIDE SEQUENCE [LARGE SCALE GENOMIC DNA]</scope>
    <source>
        <strain evidence="6 7">UAMH 11346</strain>
    </source>
</reference>
<dbReference type="GO" id="GO:0140664">
    <property type="term" value="F:ATP-dependent DNA damage sensor activity"/>
    <property type="evidence" value="ECO:0007669"/>
    <property type="project" value="InterPro"/>
</dbReference>
<protein>
    <submittedName>
        <fullName evidence="6">Dna mismatch repair protein</fullName>
    </submittedName>
</protein>
<dbReference type="SUPFAM" id="SSF48334">
    <property type="entry name" value="DNA repair protein MutS, domain III"/>
    <property type="match status" value="1"/>
</dbReference>
<dbReference type="GO" id="GO:0005524">
    <property type="term" value="F:ATP binding"/>
    <property type="evidence" value="ECO:0007669"/>
    <property type="project" value="UniProtKB-KW"/>
</dbReference>
<dbReference type="OrthoDB" id="29596at2759"/>
<feature type="domain" description="DNA mismatch repair proteins mutS family" evidence="5">
    <location>
        <begin position="783"/>
        <end position="799"/>
    </location>
</feature>
<accession>S3BZ10</accession>
<dbReference type="AlphaFoldDB" id="S3BZ10"/>
<dbReference type="GO" id="GO:0030983">
    <property type="term" value="F:mismatched DNA binding"/>
    <property type="evidence" value="ECO:0007669"/>
    <property type="project" value="InterPro"/>
</dbReference>
<dbReference type="eggNOG" id="KOG0221">
    <property type="taxonomic scope" value="Eukaryota"/>
</dbReference>
<organism evidence="6 7">
    <name type="scientific">Ophiostoma piceae (strain UAMH 11346)</name>
    <name type="common">Sap stain fungus</name>
    <dbReference type="NCBI Taxonomy" id="1262450"/>
    <lineage>
        <taxon>Eukaryota</taxon>
        <taxon>Fungi</taxon>
        <taxon>Dikarya</taxon>
        <taxon>Ascomycota</taxon>
        <taxon>Pezizomycotina</taxon>
        <taxon>Sordariomycetes</taxon>
        <taxon>Sordariomycetidae</taxon>
        <taxon>Ophiostomatales</taxon>
        <taxon>Ophiostomataceae</taxon>
        <taxon>Ophiostoma</taxon>
    </lineage>
</organism>
<dbReference type="SUPFAM" id="SSF52540">
    <property type="entry name" value="P-loop containing nucleoside triphosphate hydrolases"/>
    <property type="match status" value="1"/>
</dbReference>
<dbReference type="PANTHER" id="PTHR11361:SF20">
    <property type="entry name" value="MUTS PROTEIN HOMOLOG 5"/>
    <property type="match status" value="1"/>
</dbReference>
<gene>
    <name evidence="6" type="ORF">F503_06240</name>
</gene>
<dbReference type="InterPro" id="IPR036187">
    <property type="entry name" value="DNA_mismatch_repair_MutS_sf"/>
</dbReference>
<evidence type="ECO:0000313" key="7">
    <source>
        <dbReference type="Proteomes" id="UP000016923"/>
    </source>
</evidence>
<dbReference type="VEuPathDB" id="FungiDB:F503_06240"/>
<dbReference type="PANTHER" id="PTHR11361">
    <property type="entry name" value="DNA MISMATCH REPAIR PROTEIN MUTS FAMILY MEMBER"/>
    <property type="match status" value="1"/>
</dbReference>
<dbReference type="InterPro" id="IPR027417">
    <property type="entry name" value="P-loop_NTPase"/>
</dbReference>
<dbReference type="Pfam" id="PF00488">
    <property type="entry name" value="MutS_V"/>
    <property type="match status" value="1"/>
</dbReference>
<comment type="similarity">
    <text evidence="1">Belongs to the DNA mismatch repair MutS family.</text>
</comment>
<dbReference type="Gene3D" id="3.40.50.300">
    <property type="entry name" value="P-loop containing nucleotide triphosphate hydrolases"/>
    <property type="match status" value="1"/>
</dbReference>
<dbReference type="Gene3D" id="1.10.1420.10">
    <property type="match status" value="1"/>
</dbReference>
<keyword evidence="3" id="KW-0067">ATP-binding</keyword>
<dbReference type="SMART" id="SM00534">
    <property type="entry name" value="MUTSac"/>
    <property type="match status" value="1"/>
</dbReference>
<dbReference type="InterPro" id="IPR000432">
    <property type="entry name" value="DNA_mismatch_repair_MutS_C"/>
</dbReference>
<dbReference type="PROSITE" id="PS00486">
    <property type="entry name" value="DNA_MISMATCH_REPAIR_2"/>
    <property type="match status" value="1"/>
</dbReference>
<dbReference type="SMART" id="SM00533">
    <property type="entry name" value="MUTSd"/>
    <property type="match status" value="1"/>
</dbReference>
<dbReference type="InterPro" id="IPR007696">
    <property type="entry name" value="DNA_mismatch_repair_MutS_core"/>
</dbReference>
<evidence type="ECO:0000256" key="2">
    <source>
        <dbReference type="ARBA" id="ARBA00022741"/>
    </source>
</evidence>
<dbReference type="GO" id="GO:0051026">
    <property type="term" value="P:chiasma assembly"/>
    <property type="evidence" value="ECO:0007669"/>
    <property type="project" value="TreeGrafter"/>
</dbReference>
<proteinExistence type="inferred from homology"/>
<dbReference type="EMBL" id="KE148159">
    <property type="protein sequence ID" value="EPE04691.1"/>
    <property type="molecule type" value="Genomic_DNA"/>
</dbReference>
<dbReference type="InterPro" id="IPR045076">
    <property type="entry name" value="MutS"/>
</dbReference>
<dbReference type="Pfam" id="PF05192">
    <property type="entry name" value="MutS_III"/>
    <property type="match status" value="1"/>
</dbReference>
<evidence type="ECO:0000259" key="5">
    <source>
        <dbReference type="PROSITE" id="PS00486"/>
    </source>
</evidence>